<dbReference type="EMBL" id="CP012801">
    <property type="protein sequence ID" value="ALJ62042.1"/>
    <property type="molecule type" value="Genomic_DNA"/>
</dbReference>
<name>A0A0P0GHS8_9BACE</name>
<dbReference type="PATRIC" id="fig|246787.4.peg.4988"/>
<protein>
    <submittedName>
        <fullName evidence="1">Uncharacterized protein</fullName>
    </submittedName>
</protein>
<sequence>MLQLMLHCDFVLALRYKNKEETKDSHNNHCLI</sequence>
<dbReference type="KEGG" id="bcel:BcellWH2_04833"/>
<reference evidence="1 2" key="1">
    <citation type="journal article" date="2015" name="Science">
        <title>Genetic determinants of in vivo fitness and diet responsiveness in multiple human gut Bacteroides.</title>
        <authorList>
            <person name="Wu M."/>
            <person name="McNulty N.P."/>
            <person name="Rodionov D.A."/>
            <person name="Khoroshkin M.S."/>
            <person name="Griffin N.W."/>
            <person name="Cheng J."/>
            <person name="Latreille P."/>
            <person name="Kerstetter R.A."/>
            <person name="Terrapon N."/>
            <person name="Henrissat B."/>
            <person name="Osterman A.L."/>
            <person name="Gordon J.I."/>
        </authorList>
    </citation>
    <scope>NUCLEOTIDE SEQUENCE [LARGE SCALE GENOMIC DNA]</scope>
    <source>
        <strain evidence="1 2">WH2</strain>
    </source>
</reference>
<proteinExistence type="predicted"/>
<dbReference type="Proteomes" id="UP000061809">
    <property type="component" value="Chromosome"/>
</dbReference>
<dbReference type="AlphaFoldDB" id="A0A0P0GHS8"/>
<evidence type="ECO:0000313" key="1">
    <source>
        <dbReference type="EMBL" id="ALJ62042.1"/>
    </source>
</evidence>
<accession>A0A0P0GHS8</accession>
<evidence type="ECO:0000313" key="2">
    <source>
        <dbReference type="Proteomes" id="UP000061809"/>
    </source>
</evidence>
<gene>
    <name evidence="1" type="ORF">BcellWH2_04833</name>
</gene>
<organism evidence="1 2">
    <name type="scientific">Bacteroides cellulosilyticus</name>
    <dbReference type="NCBI Taxonomy" id="246787"/>
    <lineage>
        <taxon>Bacteria</taxon>
        <taxon>Pseudomonadati</taxon>
        <taxon>Bacteroidota</taxon>
        <taxon>Bacteroidia</taxon>
        <taxon>Bacteroidales</taxon>
        <taxon>Bacteroidaceae</taxon>
        <taxon>Bacteroides</taxon>
    </lineage>
</organism>